<dbReference type="Gene3D" id="1.10.150.130">
    <property type="match status" value="1"/>
</dbReference>
<keyword evidence="3" id="KW-1185">Reference proteome</keyword>
<reference evidence="2 3" key="1">
    <citation type="submission" date="2018-09" db="EMBL/GenBank/DDBJ databases">
        <authorList>
            <person name="Livingstone P.G."/>
            <person name="Whitworth D.E."/>
        </authorList>
    </citation>
    <scope>NUCLEOTIDE SEQUENCE [LARGE SCALE GENOMIC DNA]</scope>
    <source>
        <strain evidence="2 3">CA031B</strain>
    </source>
</reference>
<comment type="caution">
    <text evidence="2">The sequence shown here is derived from an EMBL/GenBank/DDBJ whole genome shotgun (WGS) entry which is preliminary data.</text>
</comment>
<accession>A0ABX9Q3H4</accession>
<sequence>MGEARAFRLVGDGADVAEANAFLRSLELRGLSPRTVRASAMDFVELLPWLRGRALTARELTDAALLDFLRAQREAADQPRSINRPVNCGCRREPLQNRGAHFRGRIIR</sequence>
<dbReference type="EMBL" id="RAWI01001141">
    <property type="protein sequence ID" value="RKH79812.1"/>
    <property type="molecule type" value="Genomic_DNA"/>
</dbReference>
<proteinExistence type="predicted"/>
<evidence type="ECO:0000313" key="2">
    <source>
        <dbReference type="EMBL" id="RKH79812.1"/>
    </source>
</evidence>
<gene>
    <name evidence="2" type="ORF">D7Y13_43455</name>
</gene>
<evidence type="ECO:0000256" key="1">
    <source>
        <dbReference type="ARBA" id="ARBA00023125"/>
    </source>
</evidence>
<protein>
    <recommendedName>
        <fullName evidence="4">Core-binding (CB) domain-containing protein</fullName>
    </recommendedName>
</protein>
<name>A0ABX9Q3H4_9BACT</name>
<organism evidence="2 3">
    <name type="scientific">Corallococcus praedator</name>
    <dbReference type="NCBI Taxonomy" id="2316724"/>
    <lineage>
        <taxon>Bacteria</taxon>
        <taxon>Pseudomonadati</taxon>
        <taxon>Myxococcota</taxon>
        <taxon>Myxococcia</taxon>
        <taxon>Myxococcales</taxon>
        <taxon>Cystobacterineae</taxon>
        <taxon>Myxococcaceae</taxon>
        <taxon>Corallococcus</taxon>
    </lineage>
</organism>
<evidence type="ECO:0000313" key="3">
    <source>
        <dbReference type="Proteomes" id="UP000278907"/>
    </source>
</evidence>
<evidence type="ECO:0008006" key="4">
    <source>
        <dbReference type="Google" id="ProtNLM"/>
    </source>
</evidence>
<dbReference type="Proteomes" id="UP000278907">
    <property type="component" value="Unassembled WGS sequence"/>
</dbReference>
<keyword evidence="1" id="KW-0238">DNA-binding</keyword>
<dbReference type="InterPro" id="IPR010998">
    <property type="entry name" value="Integrase_recombinase_N"/>
</dbReference>
<dbReference type="SUPFAM" id="SSF47823">
    <property type="entry name" value="lambda integrase-like, N-terminal domain"/>
    <property type="match status" value="1"/>
</dbReference>